<feature type="transmembrane region" description="Helical" evidence="6">
    <location>
        <begin position="6"/>
        <end position="31"/>
    </location>
</feature>
<proteinExistence type="predicted"/>
<evidence type="ECO:0000256" key="6">
    <source>
        <dbReference type="SAM" id="Phobius"/>
    </source>
</evidence>
<dbReference type="PROSITE" id="PS00409">
    <property type="entry name" value="PROKAR_NTER_METHYL"/>
    <property type="match status" value="1"/>
</dbReference>
<evidence type="ECO:0000256" key="4">
    <source>
        <dbReference type="ARBA" id="ARBA00022989"/>
    </source>
</evidence>
<dbReference type="InterPro" id="IPR012902">
    <property type="entry name" value="N_methyl_site"/>
</dbReference>
<evidence type="ECO:0000256" key="2">
    <source>
        <dbReference type="ARBA" id="ARBA00022481"/>
    </source>
</evidence>
<dbReference type="Gene3D" id="3.30.700.10">
    <property type="entry name" value="Glycoprotein, Type 4 Pilin"/>
    <property type="match status" value="1"/>
</dbReference>
<gene>
    <name evidence="7" type="ORF">UY55_C0001G0125</name>
</gene>
<keyword evidence="4 6" id="KW-1133">Transmembrane helix</keyword>
<dbReference type="PRINTS" id="PR00813">
    <property type="entry name" value="BCTERIALGSPG"/>
</dbReference>
<dbReference type="PANTHER" id="PTHR30093">
    <property type="entry name" value="GENERAL SECRETION PATHWAY PROTEIN G"/>
    <property type="match status" value="1"/>
</dbReference>
<evidence type="ECO:0008006" key="9">
    <source>
        <dbReference type="Google" id="ProtNLM"/>
    </source>
</evidence>
<organism evidence="7 8">
    <name type="scientific">Candidatus Jorgensenbacteria bacterium GW2011_GWB1_50_10</name>
    <dbReference type="NCBI Taxonomy" id="1618665"/>
    <lineage>
        <taxon>Bacteria</taxon>
        <taxon>Candidatus Joergenseniibacteriota</taxon>
    </lineage>
</organism>
<dbReference type="Pfam" id="PF07963">
    <property type="entry name" value="N_methyl"/>
    <property type="match status" value="1"/>
</dbReference>
<evidence type="ECO:0000256" key="5">
    <source>
        <dbReference type="ARBA" id="ARBA00023136"/>
    </source>
</evidence>
<reference evidence="7 8" key="1">
    <citation type="journal article" date="2015" name="Nature">
        <title>rRNA introns, odd ribosomes, and small enigmatic genomes across a large radiation of phyla.</title>
        <authorList>
            <person name="Brown C.T."/>
            <person name="Hug L.A."/>
            <person name="Thomas B.C."/>
            <person name="Sharon I."/>
            <person name="Castelle C.J."/>
            <person name="Singh A."/>
            <person name="Wilkins M.J."/>
            <person name="Williams K.H."/>
            <person name="Banfield J.F."/>
        </authorList>
    </citation>
    <scope>NUCLEOTIDE SEQUENCE [LARGE SCALE GENOMIC DNA]</scope>
</reference>
<sequence length="145" mass="15502">MNKGFTLIEMLVVVAIIGLLSSTILVGLGNARSKARDARRIADLRQIQTGLENYYVENNQSYPQTLYTSVPGLPHDPQGGEYGYVRPGSQAYILGACLENDRTGDIQTFPGSYDVSPVGSNKVPPPSCTCDDVSAYCVAVGLGGR</sequence>
<dbReference type="SUPFAM" id="SSF54523">
    <property type="entry name" value="Pili subunits"/>
    <property type="match status" value="1"/>
</dbReference>
<dbReference type="GO" id="GO:0015628">
    <property type="term" value="P:protein secretion by the type II secretion system"/>
    <property type="evidence" value="ECO:0007669"/>
    <property type="project" value="InterPro"/>
</dbReference>
<comment type="caution">
    <text evidence="7">The sequence shown here is derived from an EMBL/GenBank/DDBJ whole genome shotgun (WGS) entry which is preliminary data.</text>
</comment>
<evidence type="ECO:0000313" key="8">
    <source>
        <dbReference type="Proteomes" id="UP000034224"/>
    </source>
</evidence>
<dbReference type="EMBL" id="LCQK01000001">
    <property type="protein sequence ID" value="KKW15371.1"/>
    <property type="molecule type" value="Genomic_DNA"/>
</dbReference>
<dbReference type="NCBIfam" id="TIGR02532">
    <property type="entry name" value="IV_pilin_GFxxxE"/>
    <property type="match status" value="1"/>
</dbReference>
<dbReference type="GO" id="GO:0015627">
    <property type="term" value="C:type II protein secretion system complex"/>
    <property type="evidence" value="ECO:0007669"/>
    <property type="project" value="InterPro"/>
</dbReference>
<dbReference type="InterPro" id="IPR000983">
    <property type="entry name" value="Bac_GSPG_pilin"/>
</dbReference>
<dbReference type="Proteomes" id="UP000034224">
    <property type="component" value="Unassembled WGS sequence"/>
</dbReference>
<dbReference type="GO" id="GO:0016020">
    <property type="term" value="C:membrane"/>
    <property type="evidence" value="ECO:0007669"/>
    <property type="project" value="UniProtKB-SubCell"/>
</dbReference>
<dbReference type="PANTHER" id="PTHR30093:SF44">
    <property type="entry name" value="TYPE II SECRETION SYSTEM CORE PROTEIN G"/>
    <property type="match status" value="1"/>
</dbReference>
<accession>A0A0G1W9A2</accession>
<keyword evidence="2" id="KW-0488">Methylation</keyword>
<dbReference type="AlphaFoldDB" id="A0A0G1W9A2"/>
<dbReference type="InterPro" id="IPR045584">
    <property type="entry name" value="Pilin-like"/>
</dbReference>
<evidence type="ECO:0000256" key="3">
    <source>
        <dbReference type="ARBA" id="ARBA00022692"/>
    </source>
</evidence>
<comment type="subcellular location">
    <subcellularLocation>
        <location evidence="1">Membrane</location>
        <topology evidence="1">Single-pass membrane protein</topology>
    </subcellularLocation>
</comment>
<dbReference type="STRING" id="1618665.UY55_C0001G0125"/>
<evidence type="ECO:0000313" key="7">
    <source>
        <dbReference type="EMBL" id="KKW15371.1"/>
    </source>
</evidence>
<keyword evidence="5 6" id="KW-0472">Membrane</keyword>
<evidence type="ECO:0000256" key="1">
    <source>
        <dbReference type="ARBA" id="ARBA00004167"/>
    </source>
</evidence>
<name>A0A0G1W9A2_9BACT</name>
<protein>
    <recommendedName>
        <fullName evidence="9">General secretion pathway protein G</fullName>
    </recommendedName>
</protein>
<keyword evidence="3 6" id="KW-0812">Transmembrane</keyword>